<organism evidence="1">
    <name type="scientific">Streptantibioticus silvisoli</name>
    <dbReference type="NCBI Taxonomy" id="2705255"/>
    <lineage>
        <taxon>Bacteria</taxon>
        <taxon>Bacillati</taxon>
        <taxon>Actinomycetota</taxon>
        <taxon>Actinomycetes</taxon>
        <taxon>Kitasatosporales</taxon>
        <taxon>Streptomycetaceae</taxon>
        <taxon>Streptantibioticus</taxon>
    </lineage>
</organism>
<gene>
    <name evidence="1" type="ORF">POF50_021410</name>
</gene>
<dbReference type="AlphaFoldDB" id="A0AA90H1X4"/>
<evidence type="ECO:0000313" key="1">
    <source>
        <dbReference type="EMBL" id="MDI5971859.1"/>
    </source>
</evidence>
<proteinExistence type="predicted"/>
<name>A0AA90H1X4_9ACTN</name>
<accession>A0AA90H1X4</accession>
<dbReference type="EMBL" id="JABXJJ020000026">
    <property type="protein sequence ID" value="MDI5971859.1"/>
    <property type="molecule type" value="Genomic_DNA"/>
</dbReference>
<reference evidence="1" key="1">
    <citation type="submission" date="2023-05" db="EMBL/GenBank/DDBJ databases">
        <title>Streptantibioticus silvisoli sp. nov., acidotolerant actinomycetes 1 from pine litter.</title>
        <authorList>
            <person name="Swiecimska M."/>
            <person name="Golinska P."/>
            <person name="Sangal V."/>
            <person name="Wachnowicz B."/>
            <person name="Goodfellow M."/>
        </authorList>
    </citation>
    <scope>NUCLEOTIDE SEQUENCE</scope>
    <source>
        <strain evidence="1">SL13</strain>
    </source>
</reference>
<comment type="caution">
    <text evidence="1">The sequence shown here is derived from an EMBL/GenBank/DDBJ whole genome shotgun (WGS) entry which is preliminary data.</text>
</comment>
<protein>
    <submittedName>
        <fullName evidence="1">Protein kilB</fullName>
    </submittedName>
</protein>
<sequence length="148" mass="15310">MMDSIVAVAGTLLGSVVAYWLQQRASRAERAAAGAADVQREVTAAVAQLAAALADHRSAMWLREDLRLSGTEPDAYDRARAASHTTRAAITAPLATVKILAPHLARPAAEAAQAAYALRNAADTDTLNAARAAAITAADQLLTAAARP</sequence>